<dbReference type="SMART" id="SM00382">
    <property type="entry name" value="AAA"/>
    <property type="match status" value="2"/>
</dbReference>
<keyword evidence="3" id="KW-0813">Transport</keyword>
<feature type="domain" description="ABC transporter" evidence="11">
    <location>
        <begin position="3"/>
        <end position="246"/>
    </location>
</feature>
<evidence type="ECO:0000256" key="7">
    <source>
        <dbReference type="ARBA" id="ARBA00022840"/>
    </source>
</evidence>
<dbReference type="GO" id="GO:0043190">
    <property type="term" value="C:ATP-binding cassette (ABC) transporter complex"/>
    <property type="evidence" value="ECO:0007669"/>
    <property type="project" value="TreeGrafter"/>
</dbReference>
<dbReference type="InterPro" id="IPR003593">
    <property type="entry name" value="AAA+_ATPase"/>
</dbReference>
<evidence type="ECO:0000256" key="6">
    <source>
        <dbReference type="ARBA" id="ARBA00022741"/>
    </source>
</evidence>
<evidence type="ECO:0000256" key="1">
    <source>
        <dbReference type="ARBA" id="ARBA00004202"/>
    </source>
</evidence>
<evidence type="ECO:0000256" key="10">
    <source>
        <dbReference type="ARBA" id="ARBA00025157"/>
    </source>
</evidence>
<dbReference type="SUPFAM" id="SSF52540">
    <property type="entry name" value="P-loop containing nucleoside triphosphate hydrolases"/>
    <property type="match status" value="2"/>
</dbReference>
<evidence type="ECO:0000259" key="11">
    <source>
        <dbReference type="PROSITE" id="PS50893"/>
    </source>
</evidence>
<dbReference type="InterPro" id="IPR015856">
    <property type="entry name" value="ABC_transpr_CbiO/EcfA_su"/>
</dbReference>
<dbReference type="PROSITE" id="PS50893">
    <property type="entry name" value="ABC_TRANSPORTER_2"/>
    <property type="match status" value="2"/>
</dbReference>
<dbReference type="CDD" id="cd03225">
    <property type="entry name" value="ABC_cobalt_CbiO_domain1"/>
    <property type="match status" value="1"/>
</dbReference>
<dbReference type="GO" id="GO:0042626">
    <property type="term" value="F:ATPase-coupled transmembrane transporter activity"/>
    <property type="evidence" value="ECO:0007669"/>
    <property type="project" value="TreeGrafter"/>
</dbReference>
<dbReference type="Proteomes" id="UP000273044">
    <property type="component" value="Chromosome"/>
</dbReference>
<accession>A0A448N214</accession>
<keyword evidence="13" id="KW-1185">Reference proteome</keyword>
<dbReference type="EC" id="3.6.3.-" evidence="12"/>
<sequence>MVIEFTEATVSYFGDDETLLPAALSGIDLVIPAGQSVLVTGDSGCGKTTLLRCLNGLVPHFFDAHVTGSIILDGVPVAQLPSRDLASRVGTVFQDPRSEFFTFDVASELAFCCENFAMPSEEIVRRVGEIASEVGITDLLGRRIAGLSGGEKQKLAIGSAMALNPRVLLFDEPSANLDLDGLDMLRGVILDLKGRGVTTVIADHRLSYLDGVIDRCIVLETGRVTADITSDRLGQLPDAWFADHGLRRLHRTEFRSAPPDPFDQAGPRIRDIQFAHPRCAPLWRIDELTLPASGVIGITGANGVGKTTLMKVLLGLLKSRGRIGWGERTWTRRQRIRDCALVMQDVEYQLVGESVWDEMLIGSPPGPATEARAVELLARTGLEELRERHPLTLSGGQKQRLGIALACMKQARVICLDEPTSGLDAGNMQRISGLLRDVAGDGTLVLVITHDAEFIESTFDHTVHIDDHQVVLEKLARKEE</sequence>
<feature type="domain" description="ABC transporter" evidence="11">
    <location>
        <begin position="267"/>
        <end position="480"/>
    </location>
</feature>
<dbReference type="Gene3D" id="3.40.50.300">
    <property type="entry name" value="P-loop containing nucleotide triphosphate hydrolases"/>
    <property type="match status" value="2"/>
</dbReference>
<evidence type="ECO:0000256" key="2">
    <source>
        <dbReference type="ARBA" id="ARBA00005417"/>
    </source>
</evidence>
<comment type="function">
    <text evidence="10">Probably part of an ABC transporter complex. Responsible for energy coupling to the transport system.</text>
</comment>
<dbReference type="GO" id="GO:0005524">
    <property type="term" value="F:ATP binding"/>
    <property type="evidence" value="ECO:0007669"/>
    <property type="project" value="UniProtKB-KW"/>
</dbReference>
<proteinExistence type="inferred from homology"/>
<dbReference type="Pfam" id="PF00005">
    <property type="entry name" value="ABC_tran"/>
    <property type="match status" value="2"/>
</dbReference>
<evidence type="ECO:0000256" key="9">
    <source>
        <dbReference type="ARBA" id="ARBA00023136"/>
    </source>
</evidence>
<dbReference type="PROSITE" id="PS00211">
    <property type="entry name" value="ABC_TRANSPORTER_1"/>
    <property type="match status" value="1"/>
</dbReference>
<keyword evidence="12" id="KW-0378">Hydrolase</keyword>
<dbReference type="PANTHER" id="PTHR43553:SF23">
    <property type="entry name" value="ABC TRANSPORTER ATP-BINDING COMPONENT"/>
    <property type="match status" value="1"/>
</dbReference>
<comment type="subcellular location">
    <subcellularLocation>
        <location evidence="1">Cell membrane</location>
        <topology evidence="1">Peripheral membrane protein</topology>
    </subcellularLocation>
</comment>
<dbReference type="InterPro" id="IPR003439">
    <property type="entry name" value="ABC_transporter-like_ATP-bd"/>
</dbReference>
<comment type="similarity">
    <text evidence="2">Belongs to the ABC transporter superfamily.</text>
</comment>
<dbReference type="InterPro" id="IPR050095">
    <property type="entry name" value="ECF_ABC_transporter_ATP-bd"/>
</dbReference>
<evidence type="ECO:0000313" key="13">
    <source>
        <dbReference type="Proteomes" id="UP000273044"/>
    </source>
</evidence>
<keyword evidence="9" id="KW-0472">Membrane</keyword>
<evidence type="ECO:0000256" key="3">
    <source>
        <dbReference type="ARBA" id="ARBA00022448"/>
    </source>
</evidence>
<keyword evidence="5" id="KW-0677">Repeat</keyword>
<keyword evidence="4" id="KW-1003">Cell membrane</keyword>
<dbReference type="EMBL" id="LR134406">
    <property type="protein sequence ID" value="VEH71404.1"/>
    <property type="molecule type" value="Genomic_DNA"/>
</dbReference>
<dbReference type="InterPro" id="IPR027417">
    <property type="entry name" value="P-loop_NTPase"/>
</dbReference>
<keyword evidence="6" id="KW-0547">Nucleotide-binding</keyword>
<evidence type="ECO:0000256" key="8">
    <source>
        <dbReference type="ARBA" id="ARBA00022967"/>
    </source>
</evidence>
<reference evidence="12 13" key="1">
    <citation type="submission" date="2018-12" db="EMBL/GenBank/DDBJ databases">
        <authorList>
            <consortium name="Pathogen Informatics"/>
        </authorList>
    </citation>
    <scope>NUCLEOTIDE SEQUENCE [LARGE SCALE GENOMIC DNA]</scope>
    <source>
        <strain evidence="12 13">NCTC12967</strain>
    </source>
</reference>
<dbReference type="GO" id="GO:0016887">
    <property type="term" value="F:ATP hydrolysis activity"/>
    <property type="evidence" value="ECO:0007669"/>
    <property type="project" value="InterPro"/>
</dbReference>
<keyword evidence="8" id="KW-1278">Translocase</keyword>
<dbReference type="InterPro" id="IPR017871">
    <property type="entry name" value="ABC_transporter-like_CS"/>
</dbReference>
<dbReference type="PANTHER" id="PTHR43553">
    <property type="entry name" value="HEAVY METAL TRANSPORTER"/>
    <property type="match status" value="1"/>
</dbReference>
<evidence type="ECO:0000256" key="4">
    <source>
        <dbReference type="ARBA" id="ARBA00022475"/>
    </source>
</evidence>
<name>A0A448N214_9ACTN</name>
<dbReference type="AlphaFoldDB" id="A0A448N214"/>
<evidence type="ECO:0000313" key="12">
    <source>
        <dbReference type="EMBL" id="VEH71404.1"/>
    </source>
</evidence>
<evidence type="ECO:0000256" key="5">
    <source>
        <dbReference type="ARBA" id="ARBA00022737"/>
    </source>
</evidence>
<gene>
    <name evidence="12" type="primary">ykoD_7</name>
    <name evidence="12" type="ORF">NCTC12967_02724</name>
</gene>
<protein>
    <submittedName>
        <fullName evidence="12">HMP/thiamine import ATP-binding protein YkoD</fullName>
        <ecNumber evidence="12">3.6.3.-</ecNumber>
    </submittedName>
</protein>
<keyword evidence="7 12" id="KW-0067">ATP-binding</keyword>
<organism evidence="12 13">
    <name type="scientific">Arachnia propionica</name>
    <dbReference type="NCBI Taxonomy" id="1750"/>
    <lineage>
        <taxon>Bacteria</taxon>
        <taxon>Bacillati</taxon>
        <taxon>Actinomycetota</taxon>
        <taxon>Actinomycetes</taxon>
        <taxon>Propionibacteriales</taxon>
        <taxon>Propionibacteriaceae</taxon>
        <taxon>Arachnia</taxon>
    </lineage>
</organism>